<evidence type="ECO:0000256" key="3">
    <source>
        <dbReference type="ARBA" id="ARBA00022525"/>
    </source>
</evidence>
<dbReference type="EC" id="3.4.16.-" evidence="4"/>
<dbReference type="PANTHER" id="PTHR11802:SF493">
    <property type="entry name" value="CARBOXYPEPTIDASE"/>
    <property type="match status" value="1"/>
</dbReference>
<keyword evidence="4" id="KW-0378">Hydrolase</keyword>
<dbReference type="PANTHER" id="PTHR11802">
    <property type="entry name" value="SERINE PROTEASE FAMILY S10 SERINE CARBOXYPEPTIDASE"/>
    <property type="match status" value="1"/>
</dbReference>
<name>A0A2P2J5L1_RHIMU</name>
<proteinExistence type="inferred from homology"/>
<comment type="similarity">
    <text evidence="2 4">Belongs to the peptidase S10 family.</text>
</comment>
<dbReference type="EMBL" id="GGEC01008293">
    <property type="protein sequence ID" value="MBW88776.1"/>
    <property type="molecule type" value="Transcribed_RNA"/>
</dbReference>
<dbReference type="SUPFAM" id="SSF53474">
    <property type="entry name" value="alpha/beta-Hydrolases"/>
    <property type="match status" value="1"/>
</dbReference>
<comment type="subcellular location">
    <subcellularLocation>
        <location evidence="1">Secreted</location>
    </subcellularLocation>
</comment>
<dbReference type="PROSITE" id="PS00131">
    <property type="entry name" value="CARBOXYPEPT_SER_SER"/>
    <property type="match status" value="1"/>
</dbReference>
<dbReference type="Pfam" id="PF00450">
    <property type="entry name" value="Peptidase_S10"/>
    <property type="match status" value="1"/>
</dbReference>
<dbReference type="GO" id="GO:0005576">
    <property type="term" value="C:extracellular region"/>
    <property type="evidence" value="ECO:0007669"/>
    <property type="project" value="UniProtKB-SubCell"/>
</dbReference>
<evidence type="ECO:0000313" key="5">
    <source>
        <dbReference type="EMBL" id="MBW88776.1"/>
    </source>
</evidence>
<dbReference type="InterPro" id="IPR018202">
    <property type="entry name" value="Ser_caboxypep_ser_AS"/>
</dbReference>
<keyword evidence="3" id="KW-0964">Secreted</keyword>
<protein>
    <recommendedName>
        <fullName evidence="4">Carboxypeptidase</fullName>
        <ecNumber evidence="4">3.4.16.-</ecNumber>
    </recommendedName>
</protein>
<sequence length="369" mass="41625">MYLDSPCGVGLSYSRNQSKYTTDDLQTAADTHSFLLKWLELYPEFLNNPFYVSGESYAGIYVPTLASQVVKGIKANIKPVVNFKGYSVGNGVTGTIEYEGLNALVPFAHGMALISDDIFQEVKIACKGNYSDESEKCVKSLDKVDKALDGLNLYNILEPCYHDPTSQQESEGNKSLPISFQQLGKTERPLRVRKRMFGRAWPFWRLERSGNFPSWSALASEDVPCFNDEVATIWLNDESVRKAIHAAQKSIAGPWELCSSRLDYGNGAGSMLPYHRNLTSQGYRALIYSGDHDMCVPYTGTEAWTRSLGYKIVDEWRTWLSNDQVAGYLQGYDHNLTFLTMKGAGHTVPEYKPRESLDFYSRWLDEKPI</sequence>
<dbReference type="GO" id="GO:0019748">
    <property type="term" value="P:secondary metabolic process"/>
    <property type="evidence" value="ECO:0007669"/>
    <property type="project" value="TreeGrafter"/>
</dbReference>
<dbReference type="InterPro" id="IPR001563">
    <property type="entry name" value="Peptidase_S10"/>
</dbReference>
<evidence type="ECO:0000256" key="2">
    <source>
        <dbReference type="ARBA" id="ARBA00009431"/>
    </source>
</evidence>
<keyword evidence="4" id="KW-0645">Protease</keyword>
<reference evidence="5" key="1">
    <citation type="submission" date="2018-02" db="EMBL/GenBank/DDBJ databases">
        <title>Rhizophora mucronata_Transcriptome.</title>
        <authorList>
            <person name="Meera S.P."/>
            <person name="Sreeshan A."/>
            <person name="Augustine A."/>
        </authorList>
    </citation>
    <scope>NUCLEOTIDE SEQUENCE</scope>
    <source>
        <tissue evidence="5">Leaf</tissue>
    </source>
</reference>
<dbReference type="Gene3D" id="3.40.50.1820">
    <property type="entry name" value="alpha/beta hydrolase"/>
    <property type="match status" value="1"/>
</dbReference>
<keyword evidence="4 5" id="KW-0121">Carboxypeptidase</keyword>
<dbReference type="InterPro" id="IPR029058">
    <property type="entry name" value="AB_hydrolase_fold"/>
</dbReference>
<evidence type="ECO:0000256" key="1">
    <source>
        <dbReference type="ARBA" id="ARBA00004613"/>
    </source>
</evidence>
<organism evidence="5">
    <name type="scientific">Rhizophora mucronata</name>
    <name type="common">Asiatic mangrove</name>
    <dbReference type="NCBI Taxonomy" id="61149"/>
    <lineage>
        <taxon>Eukaryota</taxon>
        <taxon>Viridiplantae</taxon>
        <taxon>Streptophyta</taxon>
        <taxon>Embryophyta</taxon>
        <taxon>Tracheophyta</taxon>
        <taxon>Spermatophyta</taxon>
        <taxon>Magnoliopsida</taxon>
        <taxon>eudicotyledons</taxon>
        <taxon>Gunneridae</taxon>
        <taxon>Pentapetalae</taxon>
        <taxon>rosids</taxon>
        <taxon>fabids</taxon>
        <taxon>Malpighiales</taxon>
        <taxon>Rhizophoraceae</taxon>
        <taxon>Rhizophora</taxon>
    </lineage>
</organism>
<dbReference type="AlphaFoldDB" id="A0A2P2J5L1"/>
<evidence type="ECO:0000256" key="4">
    <source>
        <dbReference type="RuleBase" id="RU361156"/>
    </source>
</evidence>
<dbReference type="PRINTS" id="PR00724">
    <property type="entry name" value="CRBOXYPTASEC"/>
</dbReference>
<accession>A0A2P2J5L1</accession>
<dbReference type="GO" id="GO:0016747">
    <property type="term" value="F:acyltransferase activity, transferring groups other than amino-acyl groups"/>
    <property type="evidence" value="ECO:0007669"/>
    <property type="project" value="TreeGrafter"/>
</dbReference>
<dbReference type="GO" id="GO:0004185">
    <property type="term" value="F:serine-type carboxypeptidase activity"/>
    <property type="evidence" value="ECO:0007669"/>
    <property type="project" value="UniProtKB-UniRule"/>
</dbReference>
<dbReference type="GO" id="GO:0006508">
    <property type="term" value="P:proteolysis"/>
    <property type="evidence" value="ECO:0007669"/>
    <property type="project" value="UniProtKB-KW"/>
</dbReference>